<keyword evidence="2" id="KW-1185">Reference proteome</keyword>
<dbReference type="EMBL" id="FNCA01000002">
    <property type="protein sequence ID" value="SDF46806.1"/>
    <property type="molecule type" value="Genomic_DNA"/>
</dbReference>
<gene>
    <name evidence="1" type="ORF">SAMN04488589_0613</name>
</gene>
<comment type="caution">
    <text evidence="1">The sequence shown here is derived from an EMBL/GenBank/DDBJ whole genome shotgun (WGS) entry which is preliminary data.</text>
</comment>
<dbReference type="OrthoDB" id="376382at2157"/>
<dbReference type="AlphaFoldDB" id="A0A7Z7FBY9"/>
<sequence length="119" mass="13711">MDDIFGEPIYTYTSEQAADDGILFDIIQVNPEWAKGLFRYVTMNLMEHGYLNDKEINIPNLMDLLVQSTIIIRDASNGFKDKPDTFYSGDIELPSGRQQKIYISMNEIGKFTIMLPEDY</sequence>
<proteinExistence type="predicted"/>
<evidence type="ECO:0000313" key="1">
    <source>
        <dbReference type="EMBL" id="SDF46806.1"/>
    </source>
</evidence>
<evidence type="ECO:0000313" key="2">
    <source>
        <dbReference type="Proteomes" id="UP000199259"/>
    </source>
</evidence>
<dbReference type="Proteomes" id="UP000199259">
    <property type="component" value="Unassembled WGS sequence"/>
</dbReference>
<reference evidence="1 2" key="1">
    <citation type="submission" date="2016-10" db="EMBL/GenBank/DDBJ databases">
        <authorList>
            <person name="Varghese N."/>
            <person name="Submissions S."/>
        </authorList>
    </citation>
    <scope>NUCLEOTIDE SEQUENCE [LARGE SCALE GENOMIC DNA]</scope>
    <source>
        <strain evidence="1 2">PL 12/M</strain>
    </source>
</reference>
<dbReference type="RefSeq" id="WP_091708609.1">
    <property type="nucleotide sequence ID" value="NZ_FNCA01000002.1"/>
</dbReference>
<accession>A0A7Z7FBY9</accession>
<name>A0A7Z7FBY9_9EURY</name>
<organism evidence="1 2">
    <name type="scientific">Methanolobus vulcani</name>
    <dbReference type="NCBI Taxonomy" id="38026"/>
    <lineage>
        <taxon>Archaea</taxon>
        <taxon>Methanobacteriati</taxon>
        <taxon>Methanobacteriota</taxon>
        <taxon>Stenosarchaea group</taxon>
        <taxon>Methanomicrobia</taxon>
        <taxon>Methanosarcinales</taxon>
        <taxon>Methanosarcinaceae</taxon>
        <taxon>Methanolobus</taxon>
    </lineage>
</organism>
<protein>
    <submittedName>
        <fullName evidence="1">Uncharacterized protein</fullName>
    </submittedName>
</protein>